<dbReference type="AlphaFoldDB" id="A0A8J6LIG0"/>
<dbReference type="Proteomes" id="UP000657177">
    <property type="component" value="Unassembled WGS sequence"/>
</dbReference>
<sequence length="171" mass="18869">MAPLPVGRRARAQSALLLLGLILMFLRPAPAAATDREPYLFRLGLGIHGVYPEIGYSAVLNLTQHSALQGIFIYNDYAAIWGGKYLYRFHLQPTHNLYLFGLAGYFAFYDNAWELVSAPGFVGGLGLEFTTSDFVTNLKYNLEVGYSTVGYSGGPPGPGLVYGWGIHFYLY</sequence>
<dbReference type="RefSeq" id="WP_181339040.1">
    <property type="nucleotide sequence ID" value="NZ_JAAKDE010000005.1"/>
</dbReference>
<evidence type="ECO:0000313" key="1">
    <source>
        <dbReference type="EMBL" id="MBA2132586.1"/>
    </source>
</evidence>
<accession>A0A8J6LIG0</accession>
<organism evidence="1 2">
    <name type="scientific">Capillibacterium thermochitinicola</name>
    <dbReference type="NCBI Taxonomy" id="2699427"/>
    <lineage>
        <taxon>Bacteria</taxon>
        <taxon>Bacillati</taxon>
        <taxon>Bacillota</taxon>
        <taxon>Capillibacterium</taxon>
    </lineage>
</organism>
<comment type="caution">
    <text evidence="1">The sequence shown here is derived from an EMBL/GenBank/DDBJ whole genome shotgun (WGS) entry which is preliminary data.</text>
</comment>
<reference evidence="1" key="1">
    <citation type="submission" date="2020-06" db="EMBL/GenBank/DDBJ databases">
        <title>Novel chitinolytic bacterium.</title>
        <authorList>
            <person name="Ungkulpasvich U."/>
            <person name="Kosugi A."/>
            <person name="Uke A."/>
        </authorList>
    </citation>
    <scope>NUCLEOTIDE SEQUENCE</scope>
    <source>
        <strain evidence="1">UUS1-1</strain>
    </source>
</reference>
<keyword evidence="2" id="KW-1185">Reference proteome</keyword>
<protein>
    <submittedName>
        <fullName evidence="1">Uncharacterized protein</fullName>
    </submittedName>
</protein>
<name>A0A8J6LIG0_9FIRM</name>
<proteinExistence type="predicted"/>
<dbReference type="EMBL" id="JAAKDE010000005">
    <property type="protein sequence ID" value="MBA2132586.1"/>
    <property type="molecule type" value="Genomic_DNA"/>
</dbReference>
<evidence type="ECO:0000313" key="2">
    <source>
        <dbReference type="Proteomes" id="UP000657177"/>
    </source>
</evidence>
<gene>
    <name evidence="1" type="ORF">G5B42_03390</name>
</gene>